<reference evidence="2" key="1">
    <citation type="journal article" date="2023" name="Front. Plant Sci.">
        <title>Chromosomal-level genome assembly of Melastoma candidum provides insights into trichome evolution.</title>
        <authorList>
            <person name="Zhong Y."/>
            <person name="Wu W."/>
            <person name="Sun C."/>
            <person name="Zou P."/>
            <person name="Liu Y."/>
            <person name="Dai S."/>
            <person name="Zhou R."/>
        </authorList>
    </citation>
    <scope>NUCLEOTIDE SEQUENCE [LARGE SCALE GENOMIC DNA]</scope>
</reference>
<sequence length="88" mass="10127">MPLGRGNLKNEYHFQPNLDLHWLHDLYLDLDPEVELLPYTTRGLKGDGLAPWSSYRAQVDYGRKEVARVYIGHGSSGTMVVLWAEKRD</sequence>
<gene>
    <name evidence="1" type="ORF">MLD38_025997</name>
</gene>
<comment type="caution">
    <text evidence="1">The sequence shown here is derived from an EMBL/GenBank/DDBJ whole genome shotgun (WGS) entry which is preliminary data.</text>
</comment>
<dbReference type="Proteomes" id="UP001057402">
    <property type="component" value="Chromosome 7"/>
</dbReference>
<protein>
    <submittedName>
        <fullName evidence="1">Uncharacterized protein</fullName>
    </submittedName>
</protein>
<organism evidence="1 2">
    <name type="scientific">Melastoma candidum</name>
    <dbReference type="NCBI Taxonomy" id="119954"/>
    <lineage>
        <taxon>Eukaryota</taxon>
        <taxon>Viridiplantae</taxon>
        <taxon>Streptophyta</taxon>
        <taxon>Embryophyta</taxon>
        <taxon>Tracheophyta</taxon>
        <taxon>Spermatophyta</taxon>
        <taxon>Magnoliopsida</taxon>
        <taxon>eudicotyledons</taxon>
        <taxon>Gunneridae</taxon>
        <taxon>Pentapetalae</taxon>
        <taxon>rosids</taxon>
        <taxon>malvids</taxon>
        <taxon>Myrtales</taxon>
        <taxon>Melastomataceae</taxon>
        <taxon>Melastomatoideae</taxon>
        <taxon>Melastomateae</taxon>
        <taxon>Melastoma</taxon>
    </lineage>
</organism>
<dbReference type="EMBL" id="CM042886">
    <property type="protein sequence ID" value="KAI4341253.1"/>
    <property type="molecule type" value="Genomic_DNA"/>
</dbReference>
<evidence type="ECO:0000313" key="2">
    <source>
        <dbReference type="Proteomes" id="UP001057402"/>
    </source>
</evidence>
<evidence type="ECO:0000313" key="1">
    <source>
        <dbReference type="EMBL" id="KAI4341253.1"/>
    </source>
</evidence>
<accession>A0ACB9NYK4</accession>
<name>A0ACB9NYK4_9MYRT</name>
<keyword evidence="2" id="KW-1185">Reference proteome</keyword>
<proteinExistence type="predicted"/>